<dbReference type="InterPro" id="IPR010862">
    <property type="entry name" value="DUF1493"/>
</dbReference>
<sequence>MVESDVGDIEQQVIALVTRYSGVYMFRKKKYDTYTTESNIHFDVQLDVDDAEALMNEFFTAFNTERGNFKLENYYPDVPLSWNPFKKQIIDVPDFTIGMLIESAKAGRWLYD</sequence>
<dbReference type="Proteomes" id="UP000234503">
    <property type="component" value="Unassembled WGS sequence"/>
</dbReference>
<gene>
    <name evidence="1" type="ORF">CYR32_07015</name>
</gene>
<dbReference type="Pfam" id="PF07377">
    <property type="entry name" value="DUF1493"/>
    <property type="match status" value="1"/>
</dbReference>
<dbReference type="OrthoDB" id="6476622at2"/>
<name>A0A2N5E7W5_9GAMM</name>
<keyword evidence="2" id="KW-1185">Reference proteome</keyword>
<evidence type="ECO:0000313" key="2">
    <source>
        <dbReference type="Proteomes" id="UP000234503"/>
    </source>
</evidence>
<comment type="caution">
    <text evidence="1">The sequence shown here is derived from an EMBL/GenBank/DDBJ whole genome shotgun (WGS) entry which is preliminary data.</text>
</comment>
<dbReference type="RefSeq" id="WP_101823683.1">
    <property type="nucleotide sequence ID" value="NZ_PJZH01000004.1"/>
</dbReference>
<organism evidence="1 2">
    <name type="scientific">Chimaeribacter coloradensis</name>
    <dbReference type="NCBI Taxonomy" id="2060068"/>
    <lineage>
        <taxon>Bacteria</taxon>
        <taxon>Pseudomonadati</taxon>
        <taxon>Pseudomonadota</taxon>
        <taxon>Gammaproteobacteria</taxon>
        <taxon>Enterobacterales</taxon>
        <taxon>Yersiniaceae</taxon>
        <taxon>Chimaeribacter</taxon>
    </lineage>
</organism>
<proteinExistence type="predicted"/>
<evidence type="ECO:0000313" key="1">
    <source>
        <dbReference type="EMBL" id="PLR37556.1"/>
    </source>
</evidence>
<accession>A0A2N5E7W5</accession>
<protein>
    <submittedName>
        <fullName evidence="1">Acyl carrier protein</fullName>
    </submittedName>
</protein>
<dbReference type="EMBL" id="PJZH01000004">
    <property type="protein sequence ID" value="PLR37556.1"/>
    <property type="molecule type" value="Genomic_DNA"/>
</dbReference>
<reference evidence="1 2" key="1">
    <citation type="submission" date="2017-12" db="EMBL/GenBank/DDBJ databases">
        <title>Characterization of six clinical isolates of Enterochimera gen. nov., a novel genus of the Yersiniaciae family and the three species Enterochimera arupensis sp. nov., Enterochimera coloradensis sp. nov, and Enterochimera californica sp. nov.</title>
        <authorList>
            <person name="Rossi A."/>
            <person name="Fisher M."/>
        </authorList>
    </citation>
    <scope>NUCLEOTIDE SEQUENCE [LARGE SCALE GENOMIC DNA]</scope>
    <source>
        <strain evidence="2">2016-Iso4</strain>
    </source>
</reference>
<dbReference type="AlphaFoldDB" id="A0A2N5E7W5"/>